<name>A0ABU1AC83_9LACO</name>
<evidence type="ECO:0000313" key="3">
    <source>
        <dbReference type="Proteomes" id="UP001227831"/>
    </source>
</evidence>
<keyword evidence="1" id="KW-1133">Transmembrane helix</keyword>
<keyword evidence="1" id="KW-0472">Membrane</keyword>
<feature type="transmembrane region" description="Helical" evidence="1">
    <location>
        <begin position="6"/>
        <end position="27"/>
    </location>
</feature>
<evidence type="ECO:0000256" key="1">
    <source>
        <dbReference type="SAM" id="Phobius"/>
    </source>
</evidence>
<evidence type="ECO:0000313" key="2">
    <source>
        <dbReference type="EMBL" id="MDQ7938554.1"/>
    </source>
</evidence>
<gene>
    <name evidence="2" type="ORF">RA086_13145</name>
</gene>
<proteinExistence type="predicted"/>
<organism evidence="2 3">
    <name type="scientific">Lactiplantibacillus brownii</name>
    <dbReference type="NCBI Taxonomy" id="3069269"/>
    <lineage>
        <taxon>Bacteria</taxon>
        <taxon>Bacillati</taxon>
        <taxon>Bacillota</taxon>
        <taxon>Bacilli</taxon>
        <taxon>Lactobacillales</taxon>
        <taxon>Lactobacillaceae</taxon>
        <taxon>Lactiplantibacillus</taxon>
    </lineage>
</organism>
<keyword evidence="3" id="KW-1185">Reference proteome</keyword>
<comment type="caution">
    <text evidence="2">The sequence shown here is derived from an EMBL/GenBank/DDBJ whole genome shotgun (WGS) entry which is preliminary data.</text>
</comment>
<dbReference type="RefSeq" id="WP_308704227.1">
    <property type="nucleotide sequence ID" value="NZ_AP027463.1"/>
</dbReference>
<sequence>MALTINFIIGTSVILALICWGLTFYYFRQVQKFMATIWLIAGFAAAGLAGFFIWAAIPLWTSI</sequence>
<accession>A0ABU1AC83</accession>
<reference evidence="2 3" key="1">
    <citation type="journal article" date="2023" name="Int. J. Syst. Evol. Microbiol.">
        <title>Lactiplantibacillus brownii sp. nov., a novel psychrotolerant species isolated from sauerkraut.</title>
        <authorList>
            <person name="Heng Y.C."/>
            <person name="Silvaraju S."/>
            <person name="Lee J.K.Y."/>
            <person name="Kittelmann S."/>
        </authorList>
    </citation>
    <scope>NUCLEOTIDE SEQUENCE [LARGE SCALE GENOMIC DNA]</scope>
    <source>
        <strain evidence="2 3">WILCCON 0030</strain>
    </source>
</reference>
<protein>
    <submittedName>
        <fullName evidence="2">Uncharacterized protein</fullName>
    </submittedName>
</protein>
<keyword evidence="1" id="KW-0812">Transmembrane</keyword>
<feature type="transmembrane region" description="Helical" evidence="1">
    <location>
        <begin position="34"/>
        <end position="57"/>
    </location>
</feature>
<dbReference type="Proteomes" id="UP001227831">
    <property type="component" value="Unassembled WGS sequence"/>
</dbReference>
<dbReference type="EMBL" id="JAVCWF010000001">
    <property type="protein sequence ID" value="MDQ7938554.1"/>
    <property type="molecule type" value="Genomic_DNA"/>
</dbReference>